<sequence>MEEFEIVFDKESPQQKNEKINISIGNCINKNLLYKFLVGHNGKWNILKDFSDELFAVWSPKKEGIYTIMIQALEENDTKPFSYVNKADYVIGSSKNEKVEIKNFKCLTTELYTGNEIIFKVDAVNSDNKTLLYKFVKIDSKGKSECIQDYSSKRIVSYIEKGYGDFKLLCMVKDMYSKNEFDDRAVILYNVKKYREIKIIDFTADVTSPQLVGSIINLKAVVTGGKNILYRYVIDGNLSEDSGYSENKSYVWKPKRTGIYNVKLMVKDKSFEGIFETLKEFKFAIEEVKKKPVKIVKIDKNKEGILLKGETINIKVEAKGGIDLRYSFTVKKENQIIESIDYGICNWTNFTPTASGKYKIEIKVKDKYCDKDFECFSEVDIEVMDYIPAKIECIIPPRKDYYVVGEKIQLEVVTLNTKENLVKFVISKNETKLEETNFEFSKKYEIVPKCEGNYKVQIYAVNKNSSKKFDCCESIDFNVVDAQPVNGLMVKCDREFPVINEAVTLNASCRSGKEIVYQFYIMKDGEWNIVQKYSKKSFYSFIPSEKGIYRALILCKNQFNREKQYEDYSVFEINV</sequence>
<feature type="domain" description="Two component regulator three Y" evidence="1">
    <location>
        <begin position="29"/>
        <end position="89"/>
    </location>
</feature>
<accession>A0ABW8TKF0</accession>
<reference evidence="2 3" key="1">
    <citation type="submission" date="2024-11" db="EMBL/GenBank/DDBJ databases">
        <authorList>
            <person name="Heng Y.C."/>
            <person name="Lim A.C.H."/>
            <person name="Lee J.K.Y."/>
            <person name="Kittelmann S."/>
        </authorList>
    </citation>
    <scope>NUCLEOTIDE SEQUENCE [LARGE SCALE GENOMIC DNA]</scope>
    <source>
        <strain evidence="2 3">WILCCON 0114</strain>
    </source>
</reference>
<dbReference type="Pfam" id="PF07495">
    <property type="entry name" value="Y_Y_Y"/>
    <property type="match status" value="5"/>
</dbReference>
<feature type="domain" description="Two component regulator three Y" evidence="1">
    <location>
        <begin position="320"/>
        <end position="383"/>
    </location>
</feature>
<dbReference type="InterPro" id="IPR011123">
    <property type="entry name" value="Y_Y_Y"/>
</dbReference>
<evidence type="ECO:0000259" key="1">
    <source>
        <dbReference type="Pfam" id="PF07495"/>
    </source>
</evidence>
<protein>
    <submittedName>
        <fullName evidence="2">Triple tyrosine motif-containing protein</fullName>
    </submittedName>
</protein>
<organism evidence="2 3">
    <name type="scientific">Clostridium neuense</name>
    <dbReference type="NCBI Taxonomy" id="1728934"/>
    <lineage>
        <taxon>Bacteria</taxon>
        <taxon>Bacillati</taxon>
        <taxon>Bacillota</taxon>
        <taxon>Clostridia</taxon>
        <taxon>Eubacteriales</taxon>
        <taxon>Clostridiaceae</taxon>
        <taxon>Clostridium</taxon>
    </lineage>
</organism>
<dbReference type="EMBL" id="JBJIAA010000024">
    <property type="protein sequence ID" value="MFL0253054.1"/>
    <property type="molecule type" value="Genomic_DNA"/>
</dbReference>
<feature type="domain" description="Two component regulator three Y" evidence="1">
    <location>
        <begin position="417"/>
        <end position="479"/>
    </location>
</feature>
<comment type="caution">
    <text evidence="2">The sequence shown here is derived from an EMBL/GenBank/DDBJ whole genome shotgun (WGS) entry which is preliminary data.</text>
</comment>
<dbReference type="Proteomes" id="UP001623592">
    <property type="component" value="Unassembled WGS sequence"/>
</dbReference>
<evidence type="ECO:0000313" key="3">
    <source>
        <dbReference type="Proteomes" id="UP001623592"/>
    </source>
</evidence>
<proteinExistence type="predicted"/>
<feature type="domain" description="Two component regulator three Y" evidence="1">
    <location>
        <begin position="125"/>
        <end position="191"/>
    </location>
</feature>
<evidence type="ECO:0000313" key="2">
    <source>
        <dbReference type="EMBL" id="MFL0253054.1"/>
    </source>
</evidence>
<gene>
    <name evidence="2" type="ORF">ACJDT4_21845</name>
</gene>
<feature type="domain" description="Two component regulator three Y" evidence="1">
    <location>
        <begin position="223"/>
        <end position="285"/>
    </location>
</feature>
<keyword evidence="3" id="KW-1185">Reference proteome</keyword>
<name>A0ABW8TKF0_9CLOT</name>
<dbReference type="RefSeq" id="WP_406789716.1">
    <property type="nucleotide sequence ID" value="NZ_JBJIAA010000024.1"/>
</dbReference>